<dbReference type="EMBL" id="CP002453">
    <property type="protein sequence ID" value="ADV48758.1"/>
    <property type="molecule type" value="Genomic_DNA"/>
</dbReference>
<dbReference type="Proteomes" id="UP000008634">
    <property type="component" value="Chromosome"/>
</dbReference>
<dbReference type="InterPro" id="IPR025582">
    <property type="entry name" value="YARHG_dom"/>
</dbReference>
<gene>
    <name evidence="2" type="ordered locus">Celal_1446</name>
</gene>
<dbReference type="SMART" id="SM01324">
    <property type="entry name" value="YARHG"/>
    <property type="match status" value="1"/>
</dbReference>
<name>E6X9K8_CELAD</name>
<feature type="domain" description="YARHG" evidence="1">
    <location>
        <begin position="45"/>
        <end position="128"/>
    </location>
</feature>
<dbReference type="InterPro" id="IPR038434">
    <property type="entry name" value="YARHG_sf"/>
</dbReference>
<reference evidence="2 3" key="1">
    <citation type="journal article" date="2010" name="Stand. Genomic Sci.">
        <title>Complete genome sequence of Cellulophaga algicola type strain (IC166).</title>
        <authorList>
            <person name="Abt B."/>
            <person name="Lu M."/>
            <person name="Misra M."/>
            <person name="Han C."/>
            <person name="Nolan M."/>
            <person name="Lucas S."/>
            <person name="Hammon N."/>
            <person name="Deshpande S."/>
            <person name="Cheng J.F."/>
            <person name="Tapia R."/>
            <person name="Goodwin L."/>
            <person name="Pitluck S."/>
            <person name="Liolios K."/>
            <person name="Pagani I."/>
            <person name="Ivanova N."/>
            <person name="Mavromatis K."/>
            <person name="Ovchinikova G."/>
            <person name="Pati A."/>
            <person name="Chen A."/>
            <person name="Palaniappan K."/>
            <person name="Land M."/>
            <person name="Hauser L."/>
            <person name="Chang Y.J."/>
            <person name="Jeffries C.D."/>
            <person name="Detter J.C."/>
            <person name="Brambilla E."/>
            <person name="Rohde M."/>
            <person name="Tindall B.J."/>
            <person name="Goker M."/>
            <person name="Woyke T."/>
            <person name="Bristow J."/>
            <person name="Eisen J.A."/>
            <person name="Markowitz V."/>
            <person name="Hugenholtz P."/>
            <person name="Kyrpides N.C."/>
            <person name="Klenk H.P."/>
            <person name="Lapidus A."/>
        </authorList>
    </citation>
    <scope>NUCLEOTIDE SEQUENCE [LARGE SCALE GENOMIC DNA]</scope>
    <source>
        <strain evidence="3">DSM 14237 / IC166 / ACAM 630</strain>
    </source>
</reference>
<accession>E6X9K8</accession>
<dbReference type="Pfam" id="PF13308">
    <property type="entry name" value="YARHG"/>
    <property type="match status" value="1"/>
</dbReference>
<dbReference type="Gene3D" id="1.20.58.1690">
    <property type="match status" value="1"/>
</dbReference>
<evidence type="ECO:0000313" key="2">
    <source>
        <dbReference type="EMBL" id="ADV48758.1"/>
    </source>
</evidence>
<protein>
    <recommendedName>
        <fullName evidence="1">YARHG domain-containing protein</fullName>
    </recommendedName>
</protein>
<dbReference type="HOGENOM" id="CLU_1007188_0_0_10"/>
<evidence type="ECO:0000259" key="1">
    <source>
        <dbReference type="SMART" id="SM01324"/>
    </source>
</evidence>
<evidence type="ECO:0000313" key="3">
    <source>
        <dbReference type="Proteomes" id="UP000008634"/>
    </source>
</evidence>
<dbReference type="KEGG" id="cao:Celal_1446"/>
<proteinExistence type="predicted"/>
<dbReference type="eggNOG" id="ENOG5032TPM">
    <property type="taxonomic scope" value="Bacteria"/>
</dbReference>
<keyword evidence="3" id="KW-1185">Reference proteome</keyword>
<sequence length="276" mass="31817">MLRRKRKGFLASALRLAQPLQVIMTKKIPILFILFLSIVSNAQKLENCSECSSVKYSELDIINNELFELQLLRNEIFAKHNYSFKNQRLEDYFSDYNWYKPNYKNPIKEIKLNLTEQHNVDIFKTKEETIKKNRTLLISELEKLKTAINENDVSFINTFLNGVVENDDKSFGTALLNAIETVLNSIDTSNINWHKGQAKFEILIDNGFSISSQGIYIKGNSVTIMVTEPMKHSDLMKNDDAFEYPSEYYSESENTSGAELEFKNGKLILINPIFIG</sequence>
<dbReference type="AlphaFoldDB" id="E6X9K8"/>
<organism evidence="2 3">
    <name type="scientific">Cellulophaga algicola (strain DSM 14237 / IC166 / ACAM 630)</name>
    <dbReference type="NCBI Taxonomy" id="688270"/>
    <lineage>
        <taxon>Bacteria</taxon>
        <taxon>Pseudomonadati</taxon>
        <taxon>Bacteroidota</taxon>
        <taxon>Flavobacteriia</taxon>
        <taxon>Flavobacteriales</taxon>
        <taxon>Flavobacteriaceae</taxon>
        <taxon>Cellulophaga</taxon>
    </lineage>
</organism>
<dbReference type="STRING" id="688270.Celal_1446"/>